<protein>
    <submittedName>
        <fullName evidence="1">Uncharacterized protein</fullName>
    </submittedName>
</protein>
<organism evidence="1 2">
    <name type="scientific">Anoxynatronum buryatiense</name>
    <dbReference type="NCBI Taxonomy" id="489973"/>
    <lineage>
        <taxon>Bacteria</taxon>
        <taxon>Bacillati</taxon>
        <taxon>Bacillota</taxon>
        <taxon>Clostridia</taxon>
        <taxon>Eubacteriales</taxon>
        <taxon>Clostridiaceae</taxon>
        <taxon>Anoxynatronum</taxon>
    </lineage>
</organism>
<evidence type="ECO:0000313" key="1">
    <source>
        <dbReference type="EMBL" id="SMP65578.1"/>
    </source>
</evidence>
<proteinExistence type="predicted"/>
<evidence type="ECO:0000313" key="2">
    <source>
        <dbReference type="Proteomes" id="UP001158066"/>
    </source>
</evidence>
<dbReference type="EMBL" id="FXUF01000013">
    <property type="protein sequence ID" value="SMP65578.1"/>
    <property type="molecule type" value="Genomic_DNA"/>
</dbReference>
<name>A0AA46AK11_9CLOT</name>
<dbReference type="Proteomes" id="UP001158066">
    <property type="component" value="Unassembled WGS sequence"/>
</dbReference>
<reference evidence="1" key="1">
    <citation type="submission" date="2017-05" db="EMBL/GenBank/DDBJ databases">
        <authorList>
            <person name="Varghese N."/>
            <person name="Submissions S."/>
        </authorList>
    </citation>
    <scope>NUCLEOTIDE SEQUENCE</scope>
    <source>
        <strain evidence="1">Su22</strain>
    </source>
</reference>
<keyword evidence="2" id="KW-1185">Reference proteome</keyword>
<accession>A0AA46AK11</accession>
<sequence length="30" mass="3465">MAHFIRMLGSEREYAFHIFIGELSAVWGPV</sequence>
<gene>
    <name evidence="1" type="ORF">SAMN06296020_1131</name>
</gene>
<dbReference type="AlphaFoldDB" id="A0AA46AK11"/>
<comment type="caution">
    <text evidence="1">The sequence shown here is derived from an EMBL/GenBank/DDBJ whole genome shotgun (WGS) entry which is preliminary data.</text>
</comment>